<protein>
    <submittedName>
        <fullName evidence="2">Uncharacterized protein</fullName>
    </submittedName>
</protein>
<feature type="compositionally biased region" description="Low complexity" evidence="1">
    <location>
        <begin position="42"/>
        <end position="66"/>
    </location>
</feature>
<reference evidence="3" key="1">
    <citation type="journal article" date="2017" name="Nat. Commun.">
        <title>The asparagus genome sheds light on the origin and evolution of a young Y chromosome.</title>
        <authorList>
            <person name="Harkess A."/>
            <person name="Zhou J."/>
            <person name="Xu C."/>
            <person name="Bowers J.E."/>
            <person name="Van der Hulst R."/>
            <person name="Ayyampalayam S."/>
            <person name="Mercati F."/>
            <person name="Riccardi P."/>
            <person name="McKain M.R."/>
            <person name="Kakrana A."/>
            <person name="Tang H."/>
            <person name="Ray J."/>
            <person name="Groenendijk J."/>
            <person name="Arikit S."/>
            <person name="Mathioni S.M."/>
            <person name="Nakano M."/>
            <person name="Shan H."/>
            <person name="Telgmann-Rauber A."/>
            <person name="Kanno A."/>
            <person name="Yue Z."/>
            <person name="Chen H."/>
            <person name="Li W."/>
            <person name="Chen Y."/>
            <person name="Xu X."/>
            <person name="Zhang Y."/>
            <person name="Luo S."/>
            <person name="Chen H."/>
            <person name="Gao J."/>
            <person name="Mao Z."/>
            <person name="Pires J.C."/>
            <person name="Luo M."/>
            <person name="Kudrna D."/>
            <person name="Wing R.A."/>
            <person name="Meyers B.C."/>
            <person name="Yi K."/>
            <person name="Kong H."/>
            <person name="Lavrijsen P."/>
            <person name="Sunseri F."/>
            <person name="Falavigna A."/>
            <person name="Ye Y."/>
            <person name="Leebens-Mack J.H."/>
            <person name="Chen G."/>
        </authorList>
    </citation>
    <scope>NUCLEOTIDE SEQUENCE [LARGE SCALE GENOMIC DNA]</scope>
    <source>
        <strain evidence="3">cv. DH0086</strain>
    </source>
</reference>
<accession>A0A5P1E2X1</accession>
<dbReference type="EMBL" id="CM007390">
    <property type="protein sequence ID" value="ONK56868.1"/>
    <property type="molecule type" value="Genomic_DNA"/>
</dbReference>
<keyword evidence="3" id="KW-1185">Reference proteome</keyword>
<name>A0A5P1E2X1_ASPOF</name>
<gene>
    <name evidence="2" type="ORF">A4U43_C10F13970</name>
</gene>
<dbReference type="Gramene" id="ONK56868">
    <property type="protein sequence ID" value="ONK56868"/>
    <property type="gene ID" value="A4U43_C10F13970"/>
</dbReference>
<proteinExistence type="predicted"/>
<evidence type="ECO:0000313" key="3">
    <source>
        <dbReference type="Proteomes" id="UP000243459"/>
    </source>
</evidence>
<evidence type="ECO:0000313" key="2">
    <source>
        <dbReference type="EMBL" id="ONK56868.1"/>
    </source>
</evidence>
<organism evidence="2 3">
    <name type="scientific">Asparagus officinalis</name>
    <name type="common">Garden asparagus</name>
    <dbReference type="NCBI Taxonomy" id="4686"/>
    <lineage>
        <taxon>Eukaryota</taxon>
        <taxon>Viridiplantae</taxon>
        <taxon>Streptophyta</taxon>
        <taxon>Embryophyta</taxon>
        <taxon>Tracheophyta</taxon>
        <taxon>Spermatophyta</taxon>
        <taxon>Magnoliopsida</taxon>
        <taxon>Liliopsida</taxon>
        <taxon>Asparagales</taxon>
        <taxon>Asparagaceae</taxon>
        <taxon>Asparagoideae</taxon>
        <taxon>Asparagus</taxon>
    </lineage>
</organism>
<feature type="region of interest" description="Disordered" evidence="1">
    <location>
        <begin position="26"/>
        <end position="72"/>
    </location>
</feature>
<sequence>MGKYIVYNHQPIGLEDFEEVMEDDNETNDMMADMDIIDRNDSTSSRGTSTQSSTRGPSGSTSQGSKVKNKIKSEKKIKDLQLEMISKMATGVCGVSEVMLMKHQGENEIARKIIEELGKLQSFKQHDLEKPCKFLMEHTSIATGFLMRSHKQKVEKIIFVVFFSREQAKT</sequence>
<dbReference type="AlphaFoldDB" id="A0A5P1E2X1"/>
<dbReference type="Proteomes" id="UP000243459">
    <property type="component" value="Chromosome 10"/>
</dbReference>
<evidence type="ECO:0000256" key="1">
    <source>
        <dbReference type="SAM" id="MobiDB-lite"/>
    </source>
</evidence>